<dbReference type="PANTHER" id="PTHR32341">
    <property type="entry name" value="INTERFERON-INDUCIBLE GTPASE"/>
    <property type="match status" value="1"/>
</dbReference>
<keyword evidence="3" id="KW-0378">Hydrolase</keyword>
<dbReference type="InterPro" id="IPR007743">
    <property type="entry name" value="Immunity-related_GTPase-like"/>
</dbReference>
<dbReference type="FunFam" id="3.40.50.300:FF:000541">
    <property type="entry name" value="Immunity related GTPase M"/>
    <property type="match status" value="1"/>
</dbReference>
<proteinExistence type="inferred from homology"/>
<feature type="transmembrane region" description="Helical" evidence="5">
    <location>
        <begin position="257"/>
        <end position="285"/>
    </location>
</feature>
<dbReference type="AlphaFoldDB" id="A0A401P5Z6"/>
<dbReference type="InterPro" id="IPR051515">
    <property type="entry name" value="IRG"/>
</dbReference>
<dbReference type="SUPFAM" id="SSF52540">
    <property type="entry name" value="P-loop containing nucleoside triphosphate hydrolases"/>
    <property type="match status" value="1"/>
</dbReference>
<gene>
    <name evidence="7" type="ORF">scyTo_0015227</name>
</gene>
<dbReference type="InterPro" id="IPR027417">
    <property type="entry name" value="P-loop_NTPase"/>
</dbReference>
<keyword evidence="8" id="KW-1185">Reference proteome</keyword>
<keyword evidence="5" id="KW-1133">Transmembrane helix</keyword>
<evidence type="ECO:0000256" key="4">
    <source>
        <dbReference type="ARBA" id="ARBA00023134"/>
    </source>
</evidence>
<feature type="transmembrane region" description="Helical" evidence="5">
    <location>
        <begin position="422"/>
        <end position="442"/>
    </location>
</feature>
<evidence type="ECO:0000256" key="2">
    <source>
        <dbReference type="ARBA" id="ARBA00022741"/>
    </source>
</evidence>
<dbReference type="InterPro" id="IPR030385">
    <property type="entry name" value="G_IRG_dom"/>
</dbReference>
<evidence type="ECO:0000259" key="6">
    <source>
        <dbReference type="PROSITE" id="PS51716"/>
    </source>
</evidence>
<name>A0A401P5Z6_SCYTO</name>
<keyword evidence="2" id="KW-0547">Nucleotide-binding</keyword>
<evidence type="ECO:0000256" key="3">
    <source>
        <dbReference type="ARBA" id="ARBA00022801"/>
    </source>
</evidence>
<reference evidence="7 8" key="1">
    <citation type="journal article" date="2018" name="Nat. Ecol. Evol.">
        <title>Shark genomes provide insights into elasmobranch evolution and the origin of vertebrates.</title>
        <authorList>
            <person name="Hara Y"/>
            <person name="Yamaguchi K"/>
            <person name="Onimaru K"/>
            <person name="Kadota M"/>
            <person name="Koyanagi M"/>
            <person name="Keeley SD"/>
            <person name="Tatsumi K"/>
            <person name="Tanaka K"/>
            <person name="Motone F"/>
            <person name="Kageyama Y"/>
            <person name="Nozu R"/>
            <person name="Adachi N"/>
            <person name="Nishimura O"/>
            <person name="Nakagawa R"/>
            <person name="Tanegashima C"/>
            <person name="Kiyatake I"/>
            <person name="Matsumoto R"/>
            <person name="Murakumo K"/>
            <person name="Nishida K"/>
            <person name="Terakita A"/>
            <person name="Kuratani S"/>
            <person name="Sato K"/>
            <person name="Hyodo S Kuraku.S."/>
        </authorList>
    </citation>
    <scope>NUCLEOTIDE SEQUENCE [LARGE SCALE GENOMIC DNA]</scope>
</reference>
<protein>
    <recommendedName>
        <fullName evidence="6">IRG-type G domain-containing protein</fullName>
    </recommendedName>
</protein>
<dbReference type="GO" id="GO:0005525">
    <property type="term" value="F:GTP binding"/>
    <property type="evidence" value="ECO:0007669"/>
    <property type="project" value="UniProtKB-KW"/>
</dbReference>
<evidence type="ECO:0000313" key="7">
    <source>
        <dbReference type="EMBL" id="GCB68523.1"/>
    </source>
</evidence>
<evidence type="ECO:0000256" key="5">
    <source>
        <dbReference type="SAM" id="Phobius"/>
    </source>
</evidence>
<dbReference type="Gene3D" id="3.40.50.300">
    <property type="entry name" value="P-loop containing nucleotide triphosphate hydrolases"/>
    <property type="match status" value="1"/>
</dbReference>
<accession>A0A401P5Z6</accession>
<sequence length="448" mass="49988">MAQSSNSSFFSLEELTKLKSGFDRHDVENVKQLIQMKLDDLDNTELNIAVTGETGTGKSTFINAMREIRHGDEGAAETGTIETTMEPIGYQHPVLPNVSFWDLPGIGTTKFPADKYLKKMEFKRYDFFIIILACRFTENDVKLVKEIKRLGKNFYCIRCNIDNDLNSMRNVTRKFTEEEELAKIRNDCVSKLNMAGIPTPNVFLISNFHLNLYDFNLLNESLEDDLPNVKKSVYILALPTLNLEIIEKKRNELKERIWMMATLSGVMGAVPVPGVSLGCDIGIVIKKIILFRKCMGLDDASLQRLANIVGKPVEDLKVVVKTPLAGKITPGIIEKMQWGYAALAISAVEITLDFIPVVGSLFGAGSSFVMTYKLLSFALDELAENARRVVTAALETHESDLGQRLIQKDKAAIDMLKGSNPAGILFCSVLFLLISFLAIFFIHSREGV</sequence>
<evidence type="ECO:0000313" key="8">
    <source>
        <dbReference type="Proteomes" id="UP000288216"/>
    </source>
</evidence>
<organism evidence="7 8">
    <name type="scientific">Scyliorhinus torazame</name>
    <name type="common">Cloudy catshark</name>
    <name type="synonym">Catulus torazame</name>
    <dbReference type="NCBI Taxonomy" id="75743"/>
    <lineage>
        <taxon>Eukaryota</taxon>
        <taxon>Metazoa</taxon>
        <taxon>Chordata</taxon>
        <taxon>Craniata</taxon>
        <taxon>Vertebrata</taxon>
        <taxon>Chondrichthyes</taxon>
        <taxon>Elasmobranchii</taxon>
        <taxon>Galeomorphii</taxon>
        <taxon>Galeoidea</taxon>
        <taxon>Carcharhiniformes</taxon>
        <taxon>Scyliorhinidae</taxon>
        <taxon>Scyliorhinus</taxon>
    </lineage>
</organism>
<keyword evidence="4" id="KW-0342">GTP-binding</keyword>
<evidence type="ECO:0000256" key="1">
    <source>
        <dbReference type="ARBA" id="ARBA00005429"/>
    </source>
</evidence>
<feature type="transmembrane region" description="Helical" evidence="5">
    <location>
        <begin position="340"/>
        <end position="364"/>
    </location>
</feature>
<dbReference type="GO" id="GO:0003924">
    <property type="term" value="F:GTPase activity"/>
    <property type="evidence" value="ECO:0007669"/>
    <property type="project" value="TreeGrafter"/>
</dbReference>
<feature type="domain" description="IRG-type G" evidence="6">
    <location>
        <begin position="44"/>
        <end position="225"/>
    </location>
</feature>
<keyword evidence="5" id="KW-0812">Transmembrane</keyword>
<dbReference type="GO" id="GO:0016020">
    <property type="term" value="C:membrane"/>
    <property type="evidence" value="ECO:0007669"/>
    <property type="project" value="InterPro"/>
</dbReference>
<dbReference type="OrthoDB" id="422720at2759"/>
<keyword evidence="5" id="KW-0472">Membrane</keyword>
<dbReference type="PROSITE" id="PS51716">
    <property type="entry name" value="G_IRG"/>
    <property type="match status" value="1"/>
</dbReference>
<dbReference type="OMA" id="VWIVEES"/>
<dbReference type="Proteomes" id="UP000288216">
    <property type="component" value="Unassembled WGS sequence"/>
</dbReference>
<comment type="similarity">
    <text evidence="1">Belongs to the TRAFAC class dynamin-like GTPase superfamily. IRG family.</text>
</comment>
<dbReference type="EMBL" id="BFAA01008534">
    <property type="protein sequence ID" value="GCB68523.1"/>
    <property type="molecule type" value="Genomic_DNA"/>
</dbReference>
<dbReference type="STRING" id="75743.A0A401P5Z6"/>
<comment type="caution">
    <text evidence="7">The sequence shown here is derived from an EMBL/GenBank/DDBJ whole genome shotgun (WGS) entry which is preliminary data.</text>
</comment>
<dbReference type="Pfam" id="PF05049">
    <property type="entry name" value="IIGP"/>
    <property type="match status" value="1"/>
</dbReference>
<dbReference type="PANTHER" id="PTHR32341:SF17">
    <property type="entry name" value="IRG-TYPE G DOMAIN-CONTAINING PROTEIN"/>
    <property type="match status" value="1"/>
</dbReference>